<keyword evidence="3" id="KW-1185">Reference proteome</keyword>
<accession>A0A0M0JP71</accession>
<evidence type="ECO:0000256" key="1">
    <source>
        <dbReference type="SAM" id="MobiDB-lite"/>
    </source>
</evidence>
<gene>
    <name evidence="2" type="ORF">Ctob_003045</name>
</gene>
<dbReference type="AlphaFoldDB" id="A0A0M0JP71"/>
<dbReference type="Proteomes" id="UP000037460">
    <property type="component" value="Unassembled WGS sequence"/>
</dbReference>
<feature type="region of interest" description="Disordered" evidence="1">
    <location>
        <begin position="1"/>
        <end position="59"/>
    </location>
</feature>
<feature type="compositionally biased region" description="Basic and acidic residues" evidence="1">
    <location>
        <begin position="27"/>
        <end position="40"/>
    </location>
</feature>
<proteinExistence type="predicted"/>
<comment type="caution">
    <text evidence="2">The sequence shown here is derived from an EMBL/GenBank/DDBJ whole genome shotgun (WGS) entry which is preliminary data.</text>
</comment>
<dbReference type="EMBL" id="JWZX01002622">
    <property type="protein sequence ID" value="KOO28087.1"/>
    <property type="molecule type" value="Genomic_DNA"/>
</dbReference>
<sequence length="119" mass="12615">MAARPWTNPLTSPKLHLKPSSLVRRRRPDDPPLPPRERNPGRNPAAPEGGVEGGVEDADEGGLRVRAEIANALAASLGKITADTPIAVSDFESSELLCEFGKVCFAQVCIESGLLVCVS</sequence>
<reference evidence="3" key="1">
    <citation type="journal article" date="2015" name="PLoS Genet.">
        <title>Genome Sequence and Transcriptome Analyses of Chrysochromulina tobin: Metabolic Tools for Enhanced Algal Fitness in the Prominent Order Prymnesiales (Haptophyceae).</title>
        <authorList>
            <person name="Hovde B.T."/>
            <person name="Deodato C.R."/>
            <person name="Hunsperger H.M."/>
            <person name="Ryken S.A."/>
            <person name="Yost W."/>
            <person name="Jha R.K."/>
            <person name="Patterson J."/>
            <person name="Monnat R.J. Jr."/>
            <person name="Barlow S.B."/>
            <person name="Starkenburg S.R."/>
            <person name="Cattolico R.A."/>
        </authorList>
    </citation>
    <scope>NUCLEOTIDE SEQUENCE</scope>
    <source>
        <strain evidence="3">CCMP291</strain>
    </source>
</reference>
<organism evidence="2 3">
    <name type="scientific">Chrysochromulina tobinii</name>
    <dbReference type="NCBI Taxonomy" id="1460289"/>
    <lineage>
        <taxon>Eukaryota</taxon>
        <taxon>Haptista</taxon>
        <taxon>Haptophyta</taxon>
        <taxon>Prymnesiophyceae</taxon>
        <taxon>Prymnesiales</taxon>
        <taxon>Chrysochromulinaceae</taxon>
        <taxon>Chrysochromulina</taxon>
    </lineage>
</organism>
<protein>
    <submittedName>
        <fullName evidence="2">Uncharacterized protein</fullName>
    </submittedName>
</protein>
<name>A0A0M0JP71_9EUKA</name>
<evidence type="ECO:0000313" key="3">
    <source>
        <dbReference type="Proteomes" id="UP000037460"/>
    </source>
</evidence>
<evidence type="ECO:0000313" key="2">
    <source>
        <dbReference type="EMBL" id="KOO28087.1"/>
    </source>
</evidence>